<comment type="caution">
    <text evidence="1">The sequence shown here is derived from an EMBL/GenBank/DDBJ whole genome shotgun (WGS) entry which is preliminary data.</text>
</comment>
<proteinExistence type="predicted"/>
<name>A0ABR9VBI6_9CYAN</name>
<evidence type="ECO:0000313" key="1">
    <source>
        <dbReference type="EMBL" id="MBE9235840.1"/>
    </source>
</evidence>
<evidence type="ECO:0000313" key="2">
    <source>
        <dbReference type="Proteomes" id="UP000606776"/>
    </source>
</evidence>
<dbReference type="Proteomes" id="UP000606776">
    <property type="component" value="Unassembled WGS sequence"/>
</dbReference>
<gene>
    <name evidence="1" type="ORF">IQ227_07265</name>
</gene>
<organism evidence="1 2">
    <name type="scientific">Sphaerospermopsis aphanizomenoides LEGE 00250</name>
    <dbReference type="NCBI Taxonomy" id="2777972"/>
    <lineage>
        <taxon>Bacteria</taxon>
        <taxon>Bacillati</taxon>
        <taxon>Cyanobacteriota</taxon>
        <taxon>Cyanophyceae</taxon>
        <taxon>Nostocales</taxon>
        <taxon>Aphanizomenonaceae</taxon>
        <taxon>Sphaerospermopsis</taxon>
        <taxon>Sphaerospermopsis aphanizomenoides</taxon>
    </lineage>
</organism>
<protein>
    <submittedName>
        <fullName evidence="1">Uncharacterized protein</fullName>
    </submittedName>
</protein>
<sequence length="63" mass="7188">MELVIGAIGILVSLLGVMTKILFEVQGSIKQEAIKETRLEDKIILINYRIDDLEKKIDTMQKK</sequence>
<reference evidence="1 2" key="1">
    <citation type="submission" date="2020-10" db="EMBL/GenBank/DDBJ databases">
        <authorList>
            <person name="Castelo-Branco R."/>
            <person name="Eusebio N."/>
            <person name="Adriana R."/>
            <person name="Vieira A."/>
            <person name="Brugerolle De Fraissinette N."/>
            <person name="Rezende De Castro R."/>
            <person name="Schneider M.P."/>
            <person name="Vasconcelos V."/>
            <person name="Leao P.N."/>
        </authorList>
    </citation>
    <scope>NUCLEOTIDE SEQUENCE [LARGE SCALE GENOMIC DNA]</scope>
    <source>
        <strain evidence="1 2">LEGE 00250</strain>
    </source>
</reference>
<accession>A0ABR9VBI6</accession>
<keyword evidence="2" id="KW-1185">Reference proteome</keyword>
<dbReference type="EMBL" id="JADEWB010000026">
    <property type="protein sequence ID" value="MBE9235840.1"/>
    <property type="molecule type" value="Genomic_DNA"/>
</dbReference>
<dbReference type="RefSeq" id="WP_193942329.1">
    <property type="nucleotide sequence ID" value="NZ_JADEWB010000026.1"/>
</dbReference>